<name>A0A250XR92_9CHLO</name>
<feature type="region of interest" description="Disordered" evidence="3">
    <location>
        <begin position="650"/>
        <end position="884"/>
    </location>
</feature>
<dbReference type="PANTHER" id="PTHR23318:SF0">
    <property type="entry name" value="SERINE_THREONINE-PROTEIN PHOSPHATASE 4 REGULATORY SUBUNIT 3"/>
    <property type="match status" value="1"/>
</dbReference>
<dbReference type="EMBL" id="BEGY01000178">
    <property type="protein sequence ID" value="GAX85578.1"/>
    <property type="molecule type" value="Genomic_DNA"/>
</dbReference>
<dbReference type="Proteomes" id="UP000232323">
    <property type="component" value="Unassembled WGS sequence"/>
</dbReference>
<dbReference type="OrthoDB" id="27483at2759"/>
<gene>
    <name evidence="6" type="ORF">CEUSTIGMA_g12993.t1</name>
</gene>
<sequence>MEDHSSGGGTGGGLYRGQGAELWRAKVYKLNGEGSWIDRGTGMICCDWLEQAGSHGLVVISEEEENKTLLVHKISKEDIYQRSGESTIINWHDPDISSDIAVSFQEQSGCDYIWHQIKQVQQDYLDPESQSRPRPLVDEYEQQQAKNHFEEAEGGLELPPAEISKLDDIAKALSCTTPFQRERAAAALMKNGYIASLLDIFRQCEDLEDNASLAHMYRIMKAAIMLNDAALLDELLKEEHVMDVVGTLEYDPEFKTHQKHREFLQRQVQFREVVPISDTAVIAKIHQTYRIQYIKDVILPRSLDDATYTTLSSIALFNNVEVVTALQSDSSFLSELFLRLAKYTCDDAEWGDLIAFLQEFCGLARHLQQPQRLQLFKRLSQLGLFNEITRIMKVSPDAVKLKATDVLLSVTQHDVGSLRDFLLHQSDHMLFGLLVRELTEGGDESGLPEQISELLKALLDPETMDTAVEKNDFLELFYDTYVNKLLQVIVLDKTINSDGLRYVPPAVLSLIVDLFCFFVQHHAYRVKYYLLRSHMIEKVLKVVRRRERWLACAGVRFLRTCITVKDEFFTRYLVKHNSFEPIMTVFFENGDRYNLLNSAVLDVIDFVRRENIKVLIDYLVDHFGHRFDDIEYVDTLKTIKLKYEQMHERSEGGEMLSDMGNGVSDDKAGSSAQAAAPLSGRTFSFSASGELMGGRRKRKDERGLDQNEEDYFSSDRDEDEESQDQGTTNSGPLPPPSSRDPTPASASLRQGTVLQLTSPTPSRPGAPLLGRGNTSGGRGRGRSGVQSPPLPAEGLPSSNKAAESKEPKESTSSWRLVEYEDEEEEIAAPSESLSGGGNDRGDLGRRPHPSASMLPSEASRKVIKVQAGDSPAREKGSAEDQAGG</sequence>
<dbReference type="GO" id="GO:0072542">
    <property type="term" value="F:protein phosphatase activator activity"/>
    <property type="evidence" value="ECO:0007669"/>
    <property type="project" value="TreeGrafter"/>
</dbReference>
<evidence type="ECO:0000313" key="6">
    <source>
        <dbReference type="EMBL" id="GAX85578.1"/>
    </source>
</evidence>
<protein>
    <submittedName>
        <fullName evidence="6">Uncharacterized protein</fullName>
    </submittedName>
</protein>
<keyword evidence="2" id="KW-0539">Nucleus</keyword>
<evidence type="ECO:0000259" key="5">
    <source>
        <dbReference type="Pfam" id="PF22972"/>
    </source>
</evidence>
<dbReference type="InterPro" id="IPR055236">
    <property type="entry name" value="EVH1_PP4R3"/>
</dbReference>
<dbReference type="SUPFAM" id="SSF50729">
    <property type="entry name" value="PH domain-like"/>
    <property type="match status" value="1"/>
</dbReference>
<keyword evidence="7" id="KW-1185">Reference proteome</keyword>
<evidence type="ECO:0000256" key="2">
    <source>
        <dbReference type="ARBA" id="ARBA00023242"/>
    </source>
</evidence>
<dbReference type="STRING" id="1157962.A0A250XR92"/>
<evidence type="ECO:0000256" key="3">
    <source>
        <dbReference type="SAM" id="MobiDB-lite"/>
    </source>
</evidence>
<dbReference type="AlphaFoldDB" id="A0A250XR92"/>
<dbReference type="Pfam" id="PF22972">
    <property type="entry name" value="EVH1_PP4R3"/>
    <property type="match status" value="1"/>
</dbReference>
<comment type="subcellular location">
    <subcellularLocation>
        <location evidence="1">Nucleus</location>
    </subcellularLocation>
</comment>
<dbReference type="Pfam" id="PF04802">
    <property type="entry name" value="PP4R3"/>
    <property type="match status" value="1"/>
</dbReference>
<dbReference type="InterPro" id="IPR011993">
    <property type="entry name" value="PH-like_dom_sf"/>
</dbReference>
<proteinExistence type="predicted"/>
<dbReference type="GO" id="GO:0030289">
    <property type="term" value="C:protein phosphatase 4 complex"/>
    <property type="evidence" value="ECO:0007669"/>
    <property type="project" value="TreeGrafter"/>
</dbReference>
<dbReference type="Gene3D" id="2.30.29.30">
    <property type="entry name" value="Pleckstrin-homology domain (PH domain)/Phosphotyrosine-binding domain (PTB)"/>
    <property type="match status" value="1"/>
</dbReference>
<evidence type="ECO:0000256" key="1">
    <source>
        <dbReference type="ARBA" id="ARBA00004123"/>
    </source>
</evidence>
<comment type="caution">
    <text evidence="6">The sequence shown here is derived from an EMBL/GenBank/DDBJ whole genome shotgun (WGS) entry which is preliminary data.</text>
</comment>
<feature type="compositionally biased region" description="Polar residues" evidence="3">
    <location>
        <begin position="748"/>
        <end position="760"/>
    </location>
</feature>
<dbReference type="InterPro" id="IPR051137">
    <property type="entry name" value="PP4R3-like"/>
</dbReference>
<dbReference type="GO" id="GO:0005654">
    <property type="term" value="C:nucleoplasm"/>
    <property type="evidence" value="ECO:0007669"/>
    <property type="project" value="TreeGrafter"/>
</dbReference>
<organism evidence="6 7">
    <name type="scientific">Chlamydomonas eustigma</name>
    <dbReference type="NCBI Taxonomy" id="1157962"/>
    <lineage>
        <taxon>Eukaryota</taxon>
        <taxon>Viridiplantae</taxon>
        <taxon>Chlorophyta</taxon>
        <taxon>core chlorophytes</taxon>
        <taxon>Chlorophyceae</taxon>
        <taxon>CS clade</taxon>
        <taxon>Chlamydomonadales</taxon>
        <taxon>Chlamydomonadaceae</taxon>
        <taxon>Chlamydomonas</taxon>
    </lineage>
</organism>
<accession>A0A250XR92</accession>
<dbReference type="PANTHER" id="PTHR23318">
    <property type="entry name" value="ATP SYNTHASE GAMMA-RELATED"/>
    <property type="match status" value="1"/>
</dbReference>
<dbReference type="InterPro" id="IPR006887">
    <property type="entry name" value="P4R3-like_central_dom"/>
</dbReference>
<evidence type="ECO:0000313" key="7">
    <source>
        <dbReference type="Proteomes" id="UP000232323"/>
    </source>
</evidence>
<evidence type="ECO:0000259" key="4">
    <source>
        <dbReference type="Pfam" id="PF04802"/>
    </source>
</evidence>
<feature type="domain" description="Serine/threonine-protein phosphatase 4 regulatory subunit 3-like central" evidence="4">
    <location>
        <begin position="168"/>
        <end position="645"/>
    </location>
</feature>
<feature type="compositionally biased region" description="Acidic residues" evidence="3">
    <location>
        <begin position="706"/>
        <end position="723"/>
    </location>
</feature>
<reference evidence="6 7" key="1">
    <citation type="submission" date="2017-08" db="EMBL/GenBank/DDBJ databases">
        <title>Acidophilic green algal genome provides insights into adaptation to an acidic environment.</title>
        <authorList>
            <person name="Hirooka S."/>
            <person name="Hirose Y."/>
            <person name="Kanesaki Y."/>
            <person name="Higuchi S."/>
            <person name="Fujiwara T."/>
            <person name="Onuma R."/>
            <person name="Era A."/>
            <person name="Ohbayashi R."/>
            <person name="Uzuka A."/>
            <person name="Nozaki H."/>
            <person name="Yoshikawa H."/>
            <person name="Miyagishima S.Y."/>
        </authorList>
    </citation>
    <scope>NUCLEOTIDE SEQUENCE [LARGE SCALE GENOMIC DNA]</scope>
    <source>
        <strain evidence="6 7">NIES-2499</strain>
    </source>
</reference>
<feature type="domain" description="PP4R3 EVH1-like" evidence="5">
    <location>
        <begin position="24"/>
        <end position="123"/>
    </location>
</feature>